<gene>
    <name evidence="2" type="ORF">LACFE_CDS0766</name>
</gene>
<dbReference type="RefSeq" id="WP_069775836.1">
    <property type="nucleotide sequence ID" value="NZ_CAXOPQ010000016.1"/>
</dbReference>
<reference evidence="2 3" key="1">
    <citation type="submission" date="2016-09" db="EMBL/GenBank/DDBJ databases">
        <title>Genome Sequence of the Lactobacillus fermentum strain NCC2970 (CNCM I-5068).</title>
        <authorList>
            <person name="Barretto C."/>
            <person name="Ngom-Bru C."/>
            <person name="Genevaz A."/>
            <person name="Fournier C."/>
            <person name="Moine D."/>
            <person name="Kassam M."/>
            <person name="Iltis A."/>
            <person name="Sagory-Zalkind P."/>
            <person name="Faucherand G."/>
            <person name="Descombes P."/>
            <person name="Duboux S."/>
        </authorList>
    </citation>
    <scope>NUCLEOTIDE SEQUENCE [LARGE SCALE GENOMIC DNA]</scope>
    <source>
        <strain evidence="2 3">NCC2970</strain>
    </source>
</reference>
<accession>A0A1D7ZWM7</accession>
<dbReference type="InterPro" id="IPR001585">
    <property type="entry name" value="TAL/FSA"/>
</dbReference>
<keyword evidence="1" id="KW-0704">Schiff base</keyword>
<dbReference type="EMBL" id="CP017151">
    <property type="protein sequence ID" value="AOR74231.1"/>
    <property type="molecule type" value="Genomic_DNA"/>
</dbReference>
<proteinExistence type="predicted"/>
<dbReference type="Proteomes" id="UP000094714">
    <property type="component" value="Chromosome"/>
</dbReference>
<dbReference type="EC" id="2.2.1.2" evidence="2"/>
<dbReference type="PANTHER" id="PTHR10683">
    <property type="entry name" value="TRANSALDOLASE"/>
    <property type="match status" value="1"/>
</dbReference>
<dbReference type="InterPro" id="IPR013785">
    <property type="entry name" value="Aldolase_TIM"/>
</dbReference>
<dbReference type="Gene3D" id="3.20.20.70">
    <property type="entry name" value="Aldolase class I"/>
    <property type="match status" value="1"/>
</dbReference>
<name>A0A1D7ZWM7_LIMFE</name>
<protein>
    <submittedName>
        <fullName evidence="2">Transposase</fullName>
        <ecNumber evidence="2">2.2.1.2</ecNumber>
    </submittedName>
</protein>
<evidence type="ECO:0000256" key="1">
    <source>
        <dbReference type="ARBA" id="ARBA00023270"/>
    </source>
</evidence>
<keyword evidence="2" id="KW-0808">Transferase</keyword>
<dbReference type="Pfam" id="PF00923">
    <property type="entry name" value="TAL_FSA"/>
    <property type="match status" value="1"/>
</dbReference>
<dbReference type="AlphaFoldDB" id="A0A1D7ZWM7"/>
<sequence>MQFTNQATIEIYADGADINDMREMAKLPEVTGFTTNPSLMKRAGVTNYLAFAKQVVAEFPSMPVSFEVFTQDPDQIKEEATILSSLGPNVYVKVPILSLDGQPNINLLRELSNQGIKLNVTAITTKEQVRWALDALDPEVPAIVSLFVGRVADTGVDPTSFVICSSAMSYRYPNVKLLWASTREVDNIRQAEQSGLDIITVPPTILQKWLSRRDMTPADVALDTVRGFEEDIQALGFSILDDVADPVK</sequence>
<organism evidence="2 3">
    <name type="scientific">Limosilactobacillus fermentum</name>
    <name type="common">Lactobacillus fermentum</name>
    <dbReference type="NCBI Taxonomy" id="1613"/>
    <lineage>
        <taxon>Bacteria</taxon>
        <taxon>Bacillati</taxon>
        <taxon>Bacillota</taxon>
        <taxon>Bacilli</taxon>
        <taxon>Lactobacillales</taxon>
        <taxon>Lactobacillaceae</taxon>
        <taxon>Limosilactobacillus</taxon>
    </lineage>
</organism>
<dbReference type="GO" id="GO:0004801">
    <property type="term" value="F:transaldolase activity"/>
    <property type="evidence" value="ECO:0007669"/>
    <property type="project" value="UniProtKB-EC"/>
</dbReference>
<evidence type="ECO:0000313" key="3">
    <source>
        <dbReference type="Proteomes" id="UP000094714"/>
    </source>
</evidence>
<dbReference type="PANTHER" id="PTHR10683:SF40">
    <property type="entry name" value="FRUCTOSE-6-PHOSPHATE ALDOLASE 1-RELATED"/>
    <property type="match status" value="1"/>
</dbReference>
<dbReference type="SUPFAM" id="SSF51569">
    <property type="entry name" value="Aldolase"/>
    <property type="match status" value="1"/>
</dbReference>
<evidence type="ECO:0000313" key="2">
    <source>
        <dbReference type="EMBL" id="AOR74231.1"/>
    </source>
</evidence>
<dbReference type="PATRIC" id="fig|1613.112.peg.803"/>
<dbReference type="GO" id="GO:0005975">
    <property type="term" value="P:carbohydrate metabolic process"/>
    <property type="evidence" value="ECO:0007669"/>
    <property type="project" value="InterPro"/>
</dbReference>